<accession>A0A4Q0YFA3</accession>
<reference evidence="1 2" key="1">
    <citation type="submission" date="2017-10" db="EMBL/GenBank/DDBJ databases">
        <title>Genomics of the genus Arcobacter.</title>
        <authorList>
            <person name="Perez-Cataluna A."/>
            <person name="Figueras M.J."/>
        </authorList>
    </citation>
    <scope>NUCLEOTIDE SEQUENCE [LARGE SCALE GENOMIC DNA]</scope>
    <source>
        <strain evidence="1 2">CECT 8993</strain>
    </source>
</reference>
<organism evidence="1 2">
    <name type="scientific">Halarcobacter ebronensis</name>
    <dbReference type="NCBI Taxonomy" id="1462615"/>
    <lineage>
        <taxon>Bacteria</taxon>
        <taxon>Pseudomonadati</taxon>
        <taxon>Campylobacterota</taxon>
        <taxon>Epsilonproteobacteria</taxon>
        <taxon>Campylobacterales</taxon>
        <taxon>Arcobacteraceae</taxon>
        <taxon>Halarcobacter</taxon>
    </lineage>
</organism>
<evidence type="ECO:0000313" key="1">
    <source>
        <dbReference type="EMBL" id="RXJ69192.1"/>
    </source>
</evidence>
<dbReference type="EMBL" id="PDKJ01000003">
    <property type="protein sequence ID" value="RXJ69192.1"/>
    <property type="molecule type" value="Genomic_DNA"/>
</dbReference>
<gene>
    <name evidence="1" type="ORF">CRV08_04070</name>
</gene>
<name>A0A4Q0YFA3_9BACT</name>
<proteinExistence type="predicted"/>
<evidence type="ECO:0008006" key="3">
    <source>
        <dbReference type="Google" id="ProtNLM"/>
    </source>
</evidence>
<evidence type="ECO:0000313" key="2">
    <source>
        <dbReference type="Proteomes" id="UP000290172"/>
    </source>
</evidence>
<protein>
    <recommendedName>
        <fullName evidence="3">Serine protease</fullName>
    </recommendedName>
</protein>
<dbReference type="AlphaFoldDB" id="A0A4Q0YFA3"/>
<sequence length="265" mass="30793">MSSTHIYAFTWDECIKKYEKAREFNDYTRLSYIYLKSTKNCLVKFRNFLIQNPDPEFTVKAMSNNIALLEKYMNNLMPNYSFPKNNLEQIPKYLEMNSSKPILNKEYTYFVKFDKSCNGVHAKNRIYTAKHCNISNSKNLHFDLNYIETKDSSKLKIAKLDLNKKGVFKYYSMSKEGMFYDVLLEEKDCKFYKAKNNPTGINLSLDLADLNKKSEIRSTCLAIPSNSGGGVFQDGKLVAIISKTVFSKEKFLYSIVEPILEVEEQ</sequence>
<dbReference type="RefSeq" id="WP_164970254.1">
    <property type="nucleotide sequence ID" value="NZ_PDKJ01000003.1"/>
</dbReference>
<comment type="caution">
    <text evidence="1">The sequence shown here is derived from an EMBL/GenBank/DDBJ whole genome shotgun (WGS) entry which is preliminary data.</text>
</comment>
<dbReference type="Proteomes" id="UP000290172">
    <property type="component" value="Unassembled WGS sequence"/>
</dbReference>